<keyword evidence="2" id="KW-1185">Reference proteome</keyword>
<comment type="caution">
    <text evidence="1">The sequence shown here is derived from an EMBL/GenBank/DDBJ whole genome shotgun (WGS) entry which is preliminary data.</text>
</comment>
<protein>
    <submittedName>
        <fullName evidence="1">Uncharacterized protein</fullName>
    </submittedName>
</protein>
<dbReference type="AlphaFoldDB" id="A0A2P6NIP1"/>
<evidence type="ECO:0000313" key="1">
    <source>
        <dbReference type="EMBL" id="PRP83833.1"/>
    </source>
</evidence>
<accession>A0A2P6NIP1</accession>
<organism evidence="1 2">
    <name type="scientific">Planoprotostelium fungivorum</name>
    <dbReference type="NCBI Taxonomy" id="1890364"/>
    <lineage>
        <taxon>Eukaryota</taxon>
        <taxon>Amoebozoa</taxon>
        <taxon>Evosea</taxon>
        <taxon>Variosea</taxon>
        <taxon>Cavosteliida</taxon>
        <taxon>Cavosteliaceae</taxon>
        <taxon>Planoprotostelium</taxon>
    </lineage>
</organism>
<dbReference type="Proteomes" id="UP000241769">
    <property type="component" value="Unassembled WGS sequence"/>
</dbReference>
<proteinExistence type="predicted"/>
<sequence>MVKVKVKEKKPHTLTQCNMRSQVLFCFILCLSAASAGVFTWNTTLPGCSASIGYIDFNTAACWNGGGLAPSVRDTAVISLNTFSFGISISSDISLARLTIRNSLVSSISLLLGKLIFNTTTANPSSLMAMGSTVSTLSPSLSLNSLRFVNASLDVSSLSQFTLDCPSVSLERSFTILAPTTPVRITWIFDSMLINGNITETHAVHHVYTSNTNATITTKNYPLSSSGPLYLWNSQSTVHFSSLEYLLQAPQVILAETVTFNSSSSLTLNETSSGTLPTIDASSSSLNWSTVVFGIEDVFPYYQMNFTLVIAKTLNADPSKVTVQPSNGDTSCQGPADVMVLYLAAYAVKPVQDFKVVRGNTPDLVRYTVSDDSHNSNIHTQLTDTTTGTHVYSLTFDYDMKTGYPPSDVWPDILPLSESRPQSIRHIHPCRPSLEIFNPSYVAKVPGTRGLVNGPDVIASSAALTPTRLIIRDENSMNKSVKSMLIHMLDGKLHGNVDRVKGNARAGVPQCQR</sequence>
<dbReference type="EMBL" id="MDYQ01000075">
    <property type="protein sequence ID" value="PRP83833.1"/>
    <property type="molecule type" value="Genomic_DNA"/>
</dbReference>
<reference evidence="1 2" key="1">
    <citation type="journal article" date="2018" name="Genome Biol. Evol.">
        <title>Multiple Roots of Fruiting Body Formation in Amoebozoa.</title>
        <authorList>
            <person name="Hillmann F."/>
            <person name="Forbes G."/>
            <person name="Novohradska S."/>
            <person name="Ferling I."/>
            <person name="Riege K."/>
            <person name="Groth M."/>
            <person name="Westermann M."/>
            <person name="Marz M."/>
            <person name="Spaller T."/>
            <person name="Winckler T."/>
            <person name="Schaap P."/>
            <person name="Glockner G."/>
        </authorList>
    </citation>
    <scope>NUCLEOTIDE SEQUENCE [LARGE SCALE GENOMIC DNA]</scope>
    <source>
        <strain evidence="1 2">Jena</strain>
    </source>
</reference>
<evidence type="ECO:0000313" key="2">
    <source>
        <dbReference type="Proteomes" id="UP000241769"/>
    </source>
</evidence>
<dbReference type="InParanoid" id="A0A2P6NIP1"/>
<name>A0A2P6NIP1_9EUKA</name>
<gene>
    <name evidence="1" type="ORF">PROFUN_08948</name>
</gene>